<gene>
    <name evidence="1" type="primary">galnt18</name>
    <name evidence="1" type="ORF">DAT39_015690</name>
</gene>
<dbReference type="AlphaFoldDB" id="A0A8J4UGF6"/>
<accession>A0A8J4UGF6</accession>
<organism evidence="1 2">
    <name type="scientific">Clarias magur</name>
    <name type="common">Asian catfish</name>
    <name type="synonym">Macropteronotus magur</name>
    <dbReference type="NCBI Taxonomy" id="1594786"/>
    <lineage>
        <taxon>Eukaryota</taxon>
        <taxon>Metazoa</taxon>
        <taxon>Chordata</taxon>
        <taxon>Craniata</taxon>
        <taxon>Vertebrata</taxon>
        <taxon>Euteleostomi</taxon>
        <taxon>Actinopterygii</taxon>
        <taxon>Neopterygii</taxon>
        <taxon>Teleostei</taxon>
        <taxon>Ostariophysi</taxon>
        <taxon>Siluriformes</taxon>
        <taxon>Clariidae</taxon>
        <taxon>Clarias</taxon>
    </lineage>
</organism>
<name>A0A8J4UGF6_CLAMG</name>
<comment type="caution">
    <text evidence="1">The sequence shown here is derived from an EMBL/GenBank/DDBJ whole genome shotgun (WGS) entry which is preliminary data.</text>
</comment>
<sequence>MPRALGEQRKRVRLRAHRPEMHRTEMDYHQHTARELYTVTGCRGGGVVTGEHREAWTFHDSGP</sequence>
<evidence type="ECO:0000313" key="1">
    <source>
        <dbReference type="EMBL" id="KAF5894620.1"/>
    </source>
</evidence>
<protein>
    <submittedName>
        <fullName evidence="1">Polypeptide N-acetylgalactosaminyltransferase 18 isoform X1</fullName>
    </submittedName>
</protein>
<reference evidence="1" key="1">
    <citation type="submission" date="2020-07" db="EMBL/GenBank/DDBJ databases">
        <title>Clarias magur genome sequencing, assembly and annotation.</title>
        <authorList>
            <person name="Kushwaha B."/>
            <person name="Kumar R."/>
            <person name="Das P."/>
            <person name="Joshi C.G."/>
            <person name="Kumar D."/>
            <person name="Nagpure N.S."/>
            <person name="Pandey M."/>
            <person name="Agarwal S."/>
            <person name="Srivastava S."/>
            <person name="Singh M."/>
            <person name="Sahoo L."/>
            <person name="Jayasankar P."/>
            <person name="Meher P.K."/>
            <person name="Koringa P.G."/>
            <person name="Iquebal M.A."/>
            <person name="Das S.P."/>
            <person name="Bit A."/>
            <person name="Patnaik S."/>
            <person name="Patel N."/>
            <person name="Shah T.M."/>
            <person name="Hinsu A."/>
            <person name="Jena J.K."/>
        </authorList>
    </citation>
    <scope>NUCLEOTIDE SEQUENCE</scope>
    <source>
        <strain evidence="1">CIFAMagur01</strain>
        <tissue evidence="1">Testis</tissue>
    </source>
</reference>
<dbReference type="EMBL" id="QNUK01000366">
    <property type="protein sequence ID" value="KAF5894620.1"/>
    <property type="molecule type" value="Genomic_DNA"/>
</dbReference>
<keyword evidence="2" id="KW-1185">Reference proteome</keyword>
<dbReference type="Proteomes" id="UP000727407">
    <property type="component" value="Unassembled WGS sequence"/>
</dbReference>
<proteinExistence type="predicted"/>
<evidence type="ECO:0000313" key="2">
    <source>
        <dbReference type="Proteomes" id="UP000727407"/>
    </source>
</evidence>